<name>A0A9W8NQY9_9AGAR</name>
<dbReference type="Gene3D" id="3.40.50.300">
    <property type="entry name" value="P-loop containing nucleotide triphosphate hydrolases"/>
    <property type="match status" value="1"/>
</dbReference>
<comment type="caution">
    <text evidence="2">The sequence shown here is derived from an EMBL/GenBank/DDBJ whole genome shotgun (WGS) entry which is preliminary data.</text>
</comment>
<gene>
    <name evidence="2" type="ORF">DFH05DRAFT_1530638</name>
</gene>
<reference evidence="2 3" key="1">
    <citation type="journal article" date="2023" name="Proc. Natl. Acad. Sci. U.S.A.">
        <title>A global phylogenomic analysis of the shiitake genus Lentinula.</title>
        <authorList>
            <person name="Sierra-Patev S."/>
            <person name="Min B."/>
            <person name="Naranjo-Ortiz M."/>
            <person name="Looney B."/>
            <person name="Konkel Z."/>
            <person name="Slot J.C."/>
            <person name="Sakamoto Y."/>
            <person name="Steenwyk J.L."/>
            <person name="Rokas A."/>
            <person name="Carro J."/>
            <person name="Camarero S."/>
            <person name="Ferreira P."/>
            <person name="Molpeceres G."/>
            <person name="Ruiz-Duenas F.J."/>
            <person name="Serrano A."/>
            <person name="Henrissat B."/>
            <person name="Drula E."/>
            <person name="Hughes K.W."/>
            <person name="Mata J.L."/>
            <person name="Ishikawa N.K."/>
            <person name="Vargas-Isla R."/>
            <person name="Ushijima S."/>
            <person name="Smith C.A."/>
            <person name="Donoghue J."/>
            <person name="Ahrendt S."/>
            <person name="Andreopoulos W."/>
            <person name="He G."/>
            <person name="LaButti K."/>
            <person name="Lipzen A."/>
            <person name="Ng V."/>
            <person name="Riley R."/>
            <person name="Sandor L."/>
            <person name="Barry K."/>
            <person name="Martinez A.T."/>
            <person name="Xiao Y."/>
            <person name="Gibbons J.G."/>
            <person name="Terashima K."/>
            <person name="Grigoriev I.V."/>
            <person name="Hibbett D."/>
        </authorList>
    </citation>
    <scope>NUCLEOTIDE SEQUENCE [LARGE SCALE GENOMIC DNA]</scope>
    <source>
        <strain evidence="2 3">TFB7810</strain>
    </source>
</reference>
<feature type="compositionally biased region" description="Basic and acidic residues" evidence="1">
    <location>
        <begin position="70"/>
        <end position="81"/>
    </location>
</feature>
<proteinExistence type="predicted"/>
<dbReference type="SUPFAM" id="SSF52540">
    <property type="entry name" value="P-loop containing nucleoside triphosphate hydrolases"/>
    <property type="match status" value="1"/>
</dbReference>
<evidence type="ECO:0000256" key="1">
    <source>
        <dbReference type="SAM" id="MobiDB-lite"/>
    </source>
</evidence>
<protein>
    <submittedName>
        <fullName evidence="2">Uncharacterized protein</fullName>
    </submittedName>
</protein>
<evidence type="ECO:0000313" key="2">
    <source>
        <dbReference type="EMBL" id="KAJ3738994.1"/>
    </source>
</evidence>
<organism evidence="2 3">
    <name type="scientific">Lentinula detonsa</name>
    <dbReference type="NCBI Taxonomy" id="2804962"/>
    <lineage>
        <taxon>Eukaryota</taxon>
        <taxon>Fungi</taxon>
        <taxon>Dikarya</taxon>
        <taxon>Basidiomycota</taxon>
        <taxon>Agaricomycotina</taxon>
        <taxon>Agaricomycetes</taxon>
        <taxon>Agaricomycetidae</taxon>
        <taxon>Agaricales</taxon>
        <taxon>Marasmiineae</taxon>
        <taxon>Omphalotaceae</taxon>
        <taxon>Lentinula</taxon>
    </lineage>
</organism>
<dbReference type="Proteomes" id="UP001142393">
    <property type="component" value="Unassembled WGS sequence"/>
</dbReference>
<sequence>MLFTAGKRYNPRSVLLAEERPASAYDIKLDKQSDIAVECKGDFTWDVVLANNVGTEIEEPNAATAGQKKTGPETHSKQEKNGRKKAKKDCLPTTVQPDSDLPDQLEMPLVQPFQLKDLDFMIRKGAFVAIIGRVGSGKTSILQAHQQNPKCIICISGILV</sequence>
<dbReference type="InterPro" id="IPR027417">
    <property type="entry name" value="P-loop_NTPase"/>
</dbReference>
<accession>A0A9W8NQY9</accession>
<feature type="region of interest" description="Disordered" evidence="1">
    <location>
        <begin position="56"/>
        <end position="103"/>
    </location>
</feature>
<dbReference type="AlphaFoldDB" id="A0A9W8NQY9"/>
<dbReference type="EMBL" id="JANVFU010000020">
    <property type="protein sequence ID" value="KAJ3738994.1"/>
    <property type="molecule type" value="Genomic_DNA"/>
</dbReference>
<evidence type="ECO:0000313" key="3">
    <source>
        <dbReference type="Proteomes" id="UP001142393"/>
    </source>
</evidence>
<keyword evidence="3" id="KW-1185">Reference proteome</keyword>